<dbReference type="HOGENOM" id="CLU_1674254_0_0_9"/>
<accession>K9EVW9</accession>
<feature type="transmembrane region" description="Helical" evidence="2">
    <location>
        <begin position="72"/>
        <end position="91"/>
    </location>
</feature>
<sequence>MSEDKDQLEPRGSQPKHQTQAHEKGQHKWQVYDILYLISGIVGIIAPFLPFAQVSAFGFSESTNLMVANGNIGDGIFYIILFIIGLVLFFFKKKLGMLIVAVLTTLLGVITFGLYLYNMSQVGQISNLVSLQIGAYLLLLSIIVFLVSAFLSYKNRV</sequence>
<evidence type="ECO:0000313" key="3">
    <source>
        <dbReference type="EMBL" id="EKU93325.1"/>
    </source>
</evidence>
<feature type="transmembrane region" description="Helical" evidence="2">
    <location>
        <begin position="129"/>
        <end position="153"/>
    </location>
</feature>
<name>K9EVW9_9LACT</name>
<gene>
    <name evidence="3" type="ORF">HMPREF9698_01073</name>
</gene>
<dbReference type="EMBL" id="AGXA01000021">
    <property type="protein sequence ID" value="EKU93325.1"/>
    <property type="molecule type" value="Genomic_DNA"/>
</dbReference>
<dbReference type="AlphaFoldDB" id="K9EVW9"/>
<evidence type="ECO:0000256" key="1">
    <source>
        <dbReference type="SAM" id="MobiDB-lite"/>
    </source>
</evidence>
<keyword evidence="2" id="KW-0812">Transmembrane</keyword>
<protein>
    <submittedName>
        <fullName evidence="3">Uncharacterized protein</fullName>
    </submittedName>
</protein>
<dbReference type="STRING" id="883081.HMPREF9698_01073"/>
<organism evidence="3 4">
    <name type="scientific">Alloiococcus otitis ATCC 51267</name>
    <dbReference type="NCBI Taxonomy" id="883081"/>
    <lineage>
        <taxon>Bacteria</taxon>
        <taxon>Bacillati</taxon>
        <taxon>Bacillota</taxon>
        <taxon>Bacilli</taxon>
        <taxon>Lactobacillales</taxon>
        <taxon>Carnobacteriaceae</taxon>
        <taxon>Alloiococcus</taxon>
    </lineage>
</organism>
<dbReference type="Proteomes" id="UP000009875">
    <property type="component" value="Unassembled WGS sequence"/>
</dbReference>
<reference evidence="3 4" key="1">
    <citation type="submission" date="2012-09" db="EMBL/GenBank/DDBJ databases">
        <title>The Genome Sequence of Alloiococcus otitis ATCC 51267.</title>
        <authorList>
            <consortium name="The Broad Institute Genome Sequencing Platform"/>
            <person name="Earl A."/>
            <person name="Ward D."/>
            <person name="Feldgarden M."/>
            <person name="Gevers D."/>
            <person name="Huys G."/>
            <person name="Walker B."/>
            <person name="Young S.K."/>
            <person name="Zeng Q."/>
            <person name="Gargeya S."/>
            <person name="Fitzgerald M."/>
            <person name="Haas B."/>
            <person name="Abouelleil A."/>
            <person name="Alvarado L."/>
            <person name="Arachchi H.M."/>
            <person name="Berlin A.M."/>
            <person name="Chapman S.B."/>
            <person name="Goldberg J."/>
            <person name="Griggs A."/>
            <person name="Gujja S."/>
            <person name="Hansen M."/>
            <person name="Howarth C."/>
            <person name="Imamovic A."/>
            <person name="Larimer J."/>
            <person name="McCowen C."/>
            <person name="Montmayeur A."/>
            <person name="Murphy C."/>
            <person name="Neiman D."/>
            <person name="Pearson M."/>
            <person name="Priest M."/>
            <person name="Roberts A."/>
            <person name="Saif S."/>
            <person name="Shea T."/>
            <person name="Sisk P."/>
            <person name="Sykes S."/>
            <person name="Wortman J."/>
            <person name="Nusbaum C."/>
            <person name="Birren B."/>
        </authorList>
    </citation>
    <scope>NUCLEOTIDE SEQUENCE [LARGE SCALE GENOMIC DNA]</scope>
    <source>
        <strain evidence="3 4">ATCC 51267</strain>
    </source>
</reference>
<dbReference type="RefSeq" id="WP_003778129.1">
    <property type="nucleotide sequence ID" value="NZ_JH992959.1"/>
</dbReference>
<feature type="transmembrane region" description="Helical" evidence="2">
    <location>
        <begin position="34"/>
        <end position="52"/>
    </location>
</feature>
<proteinExistence type="predicted"/>
<feature type="transmembrane region" description="Helical" evidence="2">
    <location>
        <begin position="98"/>
        <end position="117"/>
    </location>
</feature>
<keyword evidence="2" id="KW-1133">Transmembrane helix</keyword>
<keyword evidence="4" id="KW-1185">Reference proteome</keyword>
<dbReference type="eggNOG" id="ENOG5033GJA">
    <property type="taxonomic scope" value="Bacteria"/>
</dbReference>
<evidence type="ECO:0000313" key="4">
    <source>
        <dbReference type="Proteomes" id="UP000009875"/>
    </source>
</evidence>
<keyword evidence="2" id="KW-0472">Membrane</keyword>
<evidence type="ECO:0000256" key="2">
    <source>
        <dbReference type="SAM" id="Phobius"/>
    </source>
</evidence>
<feature type="region of interest" description="Disordered" evidence="1">
    <location>
        <begin position="1"/>
        <end position="24"/>
    </location>
</feature>
<comment type="caution">
    <text evidence="3">The sequence shown here is derived from an EMBL/GenBank/DDBJ whole genome shotgun (WGS) entry which is preliminary data.</text>
</comment>